<evidence type="ECO:0000256" key="2">
    <source>
        <dbReference type="ARBA" id="ARBA00004496"/>
    </source>
</evidence>
<dbReference type="AlphaFoldDB" id="A0AAW2N2I8"/>
<dbReference type="GO" id="GO:0004134">
    <property type="term" value="F:4-alpha-glucanotransferase activity"/>
    <property type="evidence" value="ECO:0007669"/>
    <property type="project" value="UniProtKB-EC"/>
</dbReference>
<dbReference type="InterPro" id="IPR002044">
    <property type="entry name" value="CBM20"/>
</dbReference>
<dbReference type="SMART" id="SM01065">
    <property type="entry name" value="CBM_2"/>
    <property type="match status" value="1"/>
</dbReference>
<dbReference type="EC" id="2.4.1.25" evidence="4"/>
<comment type="subcellular location">
    <subcellularLocation>
        <location evidence="2">Cytoplasm</location>
    </subcellularLocation>
</comment>
<comment type="catalytic activity">
    <reaction evidence="1">
        <text>Transfers a segment of a (1-&gt;4)-alpha-D-glucan to a new position in an acceptor, which may be glucose or a (1-&gt;4)-alpha-D-glucan.</text>
        <dbReference type="EC" id="2.4.1.25"/>
    </reaction>
</comment>
<evidence type="ECO:0000313" key="12">
    <source>
        <dbReference type="EMBL" id="KAL0337879.1"/>
    </source>
</evidence>
<dbReference type="PANTHER" id="PTHR32518:SF3">
    <property type="entry name" value="4-ALPHA-GLUCANOTRANSFERASE"/>
    <property type="match status" value="1"/>
</dbReference>
<organism evidence="12">
    <name type="scientific">Sesamum calycinum</name>
    <dbReference type="NCBI Taxonomy" id="2727403"/>
    <lineage>
        <taxon>Eukaryota</taxon>
        <taxon>Viridiplantae</taxon>
        <taxon>Streptophyta</taxon>
        <taxon>Embryophyta</taxon>
        <taxon>Tracheophyta</taxon>
        <taxon>Spermatophyta</taxon>
        <taxon>Magnoliopsida</taxon>
        <taxon>eudicotyledons</taxon>
        <taxon>Gunneridae</taxon>
        <taxon>Pentapetalae</taxon>
        <taxon>asterids</taxon>
        <taxon>lamiids</taxon>
        <taxon>Lamiales</taxon>
        <taxon>Pedaliaceae</taxon>
        <taxon>Sesamum</taxon>
    </lineage>
</organism>
<dbReference type="EMBL" id="JACGWM010000012">
    <property type="protein sequence ID" value="KAL0337879.1"/>
    <property type="molecule type" value="Genomic_DNA"/>
</dbReference>
<sequence>MGDGVAVTFLHYLGDVHRCLDLGATSTVGAAPCSVAPICGAGVIVPPSADTAWAGAGNGAGRREASRMGRGRGFQIPDSKESNLCSLSDQFSVKMVNLGLFPGSKTSNSVILSFRIPYYTHWGQHLLTGSDDLPLRSAFKNVIFRKSWNPEVDRPLVSVRSVLDHEDSVVVQFRICSPNIEEDTSVYVIGSPSNLGRWKIEDGLKLNYAGESVWLAESVMRKDDFPIKYPLCVSYTANIAKQNLALETGGNRELSVDFSTRQPKYIVLSDGLMREMPWRGAGVAIPMFSIRSDADMGVGEFLDLKLLVDWAVESGFHLVQLLPINDTSVHGMWWDSYPYSSLSVFALHPLYLRVQALSENISKDIMNVDYEASMAAKLSIAKKIYSQEKENVFSSVAFQDFFSENQLEKLVSKDSLHYDIICFHYYIQFHLHMQLSEAASYAREKGVVLKGDLPIGVDRNSVDTWVFPNFRRGETISIKMDRIGDSLLITGKKCPETTMLGGVMAKYFTAYRIDHILGFFRIWELPDHALTGLCGKFRPSIPLSQEELEREGIWDFNRLSQPYIRQQHLQFKEDCDTEKKIASKLKSCLEKSIFLESEEKIRRNLFDLIQASKIWENVVLIKDREDSKKFYPRFNLEDTSSFSDLDEHRYALHRVTDSSSRAWWGEEMKIEGGDFSRLWWALICYHLIGISTYANVHMPFSNVLIEEFFQIFDLLALKDKYTTRPAAEETINDPTNPKHYWRYRCAVSPCWRIKNLYLLSKASSTVVEDRALLHRAMIATRKSRARIPLSNRPEQEKPMLPVS</sequence>
<evidence type="ECO:0000256" key="8">
    <source>
        <dbReference type="ARBA" id="ARBA00023277"/>
    </source>
</evidence>
<dbReference type="InterPro" id="IPR017853">
    <property type="entry name" value="GH"/>
</dbReference>
<dbReference type="CDD" id="cd05816">
    <property type="entry name" value="CBM20_DPE2_repeat2"/>
    <property type="match status" value="1"/>
</dbReference>
<dbReference type="SUPFAM" id="SSF49452">
    <property type="entry name" value="Starch-binding domain-like"/>
    <property type="match status" value="1"/>
</dbReference>
<evidence type="ECO:0000256" key="4">
    <source>
        <dbReference type="ARBA" id="ARBA00012560"/>
    </source>
</evidence>
<name>A0AAW2N2I8_9LAMI</name>
<evidence type="ECO:0000259" key="11">
    <source>
        <dbReference type="PROSITE" id="PS51166"/>
    </source>
</evidence>
<keyword evidence="6" id="KW-0328">Glycosyltransferase</keyword>
<evidence type="ECO:0000256" key="3">
    <source>
        <dbReference type="ARBA" id="ARBA00005684"/>
    </source>
</evidence>
<comment type="similarity">
    <text evidence="3">Belongs to the disproportionating enzyme family.</text>
</comment>
<dbReference type="PROSITE" id="PS51166">
    <property type="entry name" value="CBM20"/>
    <property type="match status" value="1"/>
</dbReference>
<protein>
    <recommendedName>
        <fullName evidence="4">4-alpha-glucanotransferase</fullName>
        <ecNumber evidence="4">2.4.1.25</ecNumber>
    </recommendedName>
    <alternativeName>
        <fullName evidence="9">Amylomaltase</fullName>
    </alternativeName>
    <alternativeName>
        <fullName evidence="10">Disproportionating enzyme</fullName>
    </alternativeName>
</protein>
<dbReference type="Gene3D" id="3.20.20.80">
    <property type="entry name" value="Glycosidases"/>
    <property type="match status" value="3"/>
</dbReference>
<evidence type="ECO:0000256" key="10">
    <source>
        <dbReference type="ARBA" id="ARBA00031501"/>
    </source>
</evidence>
<dbReference type="GO" id="GO:2001070">
    <property type="term" value="F:starch binding"/>
    <property type="evidence" value="ECO:0007669"/>
    <property type="project" value="InterPro"/>
</dbReference>
<evidence type="ECO:0000256" key="6">
    <source>
        <dbReference type="ARBA" id="ARBA00022676"/>
    </source>
</evidence>
<evidence type="ECO:0000256" key="5">
    <source>
        <dbReference type="ARBA" id="ARBA00022490"/>
    </source>
</evidence>
<reference evidence="12" key="2">
    <citation type="journal article" date="2024" name="Plant">
        <title>Genomic evolution and insights into agronomic trait innovations of Sesamum species.</title>
        <authorList>
            <person name="Miao H."/>
            <person name="Wang L."/>
            <person name="Qu L."/>
            <person name="Liu H."/>
            <person name="Sun Y."/>
            <person name="Le M."/>
            <person name="Wang Q."/>
            <person name="Wei S."/>
            <person name="Zheng Y."/>
            <person name="Lin W."/>
            <person name="Duan Y."/>
            <person name="Cao H."/>
            <person name="Xiong S."/>
            <person name="Wang X."/>
            <person name="Wei L."/>
            <person name="Li C."/>
            <person name="Ma Q."/>
            <person name="Ju M."/>
            <person name="Zhao R."/>
            <person name="Li G."/>
            <person name="Mu C."/>
            <person name="Tian Q."/>
            <person name="Mei H."/>
            <person name="Zhang T."/>
            <person name="Gao T."/>
            <person name="Zhang H."/>
        </authorList>
    </citation>
    <scope>NUCLEOTIDE SEQUENCE</scope>
    <source>
        <strain evidence="12">KEN8</strain>
    </source>
</reference>
<dbReference type="GO" id="GO:0005737">
    <property type="term" value="C:cytoplasm"/>
    <property type="evidence" value="ECO:0007669"/>
    <property type="project" value="UniProtKB-SubCell"/>
</dbReference>
<accession>A0AAW2N2I8</accession>
<dbReference type="InterPro" id="IPR034841">
    <property type="entry name" value="CBM20_DPE2_2"/>
</dbReference>
<reference evidence="12" key="1">
    <citation type="submission" date="2020-06" db="EMBL/GenBank/DDBJ databases">
        <authorList>
            <person name="Li T."/>
            <person name="Hu X."/>
            <person name="Zhang T."/>
            <person name="Song X."/>
            <person name="Zhang H."/>
            <person name="Dai N."/>
            <person name="Sheng W."/>
            <person name="Hou X."/>
            <person name="Wei L."/>
        </authorList>
    </citation>
    <scope>NUCLEOTIDE SEQUENCE</scope>
    <source>
        <strain evidence="12">KEN8</strain>
        <tissue evidence="12">Leaf</tissue>
    </source>
</reference>
<gene>
    <name evidence="12" type="ORF">Scaly_2063000</name>
</gene>
<dbReference type="InterPro" id="IPR013784">
    <property type="entry name" value="Carb-bd-like_fold"/>
</dbReference>
<dbReference type="InterPro" id="IPR013783">
    <property type="entry name" value="Ig-like_fold"/>
</dbReference>
<keyword evidence="7" id="KW-0808">Transferase</keyword>
<keyword evidence="5" id="KW-0963">Cytoplasm</keyword>
<evidence type="ECO:0000256" key="9">
    <source>
        <dbReference type="ARBA" id="ARBA00031423"/>
    </source>
</evidence>
<dbReference type="InterPro" id="IPR003385">
    <property type="entry name" value="Glyco_hydro_77"/>
</dbReference>
<evidence type="ECO:0000256" key="7">
    <source>
        <dbReference type="ARBA" id="ARBA00022679"/>
    </source>
</evidence>
<keyword evidence="8" id="KW-0119">Carbohydrate metabolism</keyword>
<evidence type="ECO:0000256" key="1">
    <source>
        <dbReference type="ARBA" id="ARBA00000439"/>
    </source>
</evidence>
<feature type="domain" description="CBM20" evidence="11">
    <location>
        <begin position="163"/>
        <end position="280"/>
    </location>
</feature>
<comment type="caution">
    <text evidence="12">The sequence shown here is derived from an EMBL/GenBank/DDBJ whole genome shotgun (WGS) entry which is preliminary data.</text>
</comment>
<dbReference type="Gene3D" id="2.60.40.10">
    <property type="entry name" value="Immunoglobulins"/>
    <property type="match status" value="1"/>
</dbReference>
<dbReference type="PANTHER" id="PTHR32518">
    <property type="match status" value="1"/>
</dbReference>
<dbReference type="Pfam" id="PF02446">
    <property type="entry name" value="Glyco_hydro_77"/>
    <property type="match status" value="3"/>
</dbReference>
<proteinExistence type="inferred from homology"/>
<dbReference type="Pfam" id="PF00686">
    <property type="entry name" value="CBM_20"/>
    <property type="match status" value="1"/>
</dbReference>
<dbReference type="SUPFAM" id="SSF51445">
    <property type="entry name" value="(Trans)glycosidases"/>
    <property type="match status" value="1"/>
</dbReference>
<dbReference type="GO" id="GO:0005975">
    <property type="term" value="P:carbohydrate metabolic process"/>
    <property type="evidence" value="ECO:0007669"/>
    <property type="project" value="InterPro"/>
</dbReference>